<gene>
    <name evidence="3" type="ORF">AWC04_12465</name>
</gene>
<feature type="region of interest" description="Disordered" evidence="1">
    <location>
        <begin position="1"/>
        <end position="65"/>
    </location>
</feature>
<dbReference type="RefSeq" id="WP_085096656.1">
    <property type="nucleotide sequence ID" value="NZ_AP022603.1"/>
</dbReference>
<name>A0A1X1R9W4_MYCFA</name>
<proteinExistence type="predicted"/>
<keyword evidence="2" id="KW-0812">Transmembrane</keyword>
<comment type="caution">
    <text evidence="3">The sequence shown here is derived from an EMBL/GenBank/DDBJ whole genome shotgun (WGS) entry which is preliminary data.</text>
</comment>
<feature type="transmembrane region" description="Helical" evidence="2">
    <location>
        <begin position="165"/>
        <end position="186"/>
    </location>
</feature>
<dbReference type="Proteomes" id="UP000193484">
    <property type="component" value="Unassembled WGS sequence"/>
</dbReference>
<dbReference type="STRING" id="1793.AWC04_12465"/>
<keyword evidence="2" id="KW-0472">Membrane</keyword>
<dbReference type="OrthoDB" id="4382218at2"/>
<sequence>MPPSNPFDFSDFGGRPQAPPTGPPSGGFGPPSGGFGPPSSPSGFTLPPQAPQQQGPAGGFDPFFGESGAPVGGEEAFGGPSAPMGPLTVSGPPIRLMAAALGIAVLGVLLGLVSVLLGSVLVALLGWLLAGPVAIGALAWFGAADTRRRTSSVYSAPAWLAKANWVVLGFSAIGIALSAWQIALWAGRL</sequence>
<dbReference type="EMBL" id="LQOJ01000042">
    <property type="protein sequence ID" value="ORV02039.1"/>
    <property type="molecule type" value="Genomic_DNA"/>
</dbReference>
<keyword evidence="2" id="KW-1133">Transmembrane helix</keyword>
<organism evidence="3 4">
    <name type="scientific">Mycolicibacterium fallax</name>
    <name type="common">Mycobacterium fallax</name>
    <dbReference type="NCBI Taxonomy" id="1793"/>
    <lineage>
        <taxon>Bacteria</taxon>
        <taxon>Bacillati</taxon>
        <taxon>Actinomycetota</taxon>
        <taxon>Actinomycetes</taxon>
        <taxon>Mycobacteriales</taxon>
        <taxon>Mycobacteriaceae</taxon>
        <taxon>Mycolicibacterium</taxon>
    </lineage>
</organism>
<protein>
    <submittedName>
        <fullName evidence="3">Uncharacterized protein</fullName>
    </submittedName>
</protein>
<accession>A0A1X1R9W4</accession>
<reference evidence="3 4" key="1">
    <citation type="submission" date="2016-01" db="EMBL/GenBank/DDBJ databases">
        <title>The new phylogeny of the genus Mycobacterium.</title>
        <authorList>
            <person name="Tarcisio F."/>
            <person name="Conor M."/>
            <person name="Antonella G."/>
            <person name="Elisabetta G."/>
            <person name="Giulia F.S."/>
            <person name="Sara T."/>
            <person name="Anna F."/>
            <person name="Clotilde B."/>
            <person name="Roberto B."/>
            <person name="Veronica D.S."/>
            <person name="Fabio R."/>
            <person name="Monica P."/>
            <person name="Olivier J."/>
            <person name="Enrico T."/>
            <person name="Nicola S."/>
        </authorList>
    </citation>
    <scope>NUCLEOTIDE SEQUENCE [LARGE SCALE GENOMIC DNA]</scope>
    <source>
        <strain evidence="3 4">DSM 44179</strain>
    </source>
</reference>
<dbReference type="AlphaFoldDB" id="A0A1X1R9W4"/>
<feature type="compositionally biased region" description="Low complexity" evidence="1">
    <location>
        <begin position="41"/>
        <end position="65"/>
    </location>
</feature>
<evidence type="ECO:0000256" key="1">
    <source>
        <dbReference type="SAM" id="MobiDB-lite"/>
    </source>
</evidence>
<evidence type="ECO:0000256" key="2">
    <source>
        <dbReference type="SAM" id="Phobius"/>
    </source>
</evidence>
<feature type="transmembrane region" description="Helical" evidence="2">
    <location>
        <begin position="96"/>
        <end position="118"/>
    </location>
</feature>
<evidence type="ECO:0000313" key="3">
    <source>
        <dbReference type="EMBL" id="ORV02039.1"/>
    </source>
</evidence>
<feature type="transmembrane region" description="Helical" evidence="2">
    <location>
        <begin position="124"/>
        <end position="144"/>
    </location>
</feature>
<evidence type="ECO:0000313" key="4">
    <source>
        <dbReference type="Proteomes" id="UP000193484"/>
    </source>
</evidence>
<feature type="compositionally biased region" description="Gly residues" evidence="1">
    <location>
        <begin position="24"/>
        <end position="36"/>
    </location>
</feature>
<keyword evidence="4" id="KW-1185">Reference proteome</keyword>